<name>A0AC61RA54_9FIRM</name>
<accession>A0AC61RA54</accession>
<comment type="caution">
    <text evidence="1">The sequence shown here is derived from an EMBL/GenBank/DDBJ whole genome shotgun (WGS) entry which is preliminary data.</text>
</comment>
<protein>
    <submittedName>
        <fullName evidence="1">MATE family efflux transporter</fullName>
    </submittedName>
</protein>
<dbReference type="EMBL" id="SRYG01000003">
    <property type="protein sequence ID" value="TGY66960.1"/>
    <property type="molecule type" value="Genomic_DNA"/>
</dbReference>
<evidence type="ECO:0000313" key="2">
    <source>
        <dbReference type="Proteomes" id="UP000308836"/>
    </source>
</evidence>
<proteinExistence type="predicted"/>
<gene>
    <name evidence="1" type="ORF">E5336_02450</name>
</gene>
<organism evidence="1 2">
    <name type="scientific">Dubosiella muris</name>
    <dbReference type="NCBI Taxonomy" id="3038133"/>
    <lineage>
        <taxon>Bacteria</taxon>
        <taxon>Bacillati</taxon>
        <taxon>Bacillota</taxon>
        <taxon>Erysipelotrichia</taxon>
        <taxon>Erysipelotrichales</taxon>
        <taxon>Erysipelotrichaceae</taxon>
        <taxon>Dubosiella</taxon>
    </lineage>
</organism>
<evidence type="ECO:0000313" key="1">
    <source>
        <dbReference type="EMBL" id="TGY66960.1"/>
    </source>
</evidence>
<sequence>MAENPFERNWTASALLRFAFPTIIMMLSMGLYTLADTIFVARFVNTDALSAINIVCPVVNLTVGLGTMIATGANAIVSRNLGAGQERAARENFTLLVLYGALLGLALFGAGLVWIDSIVTFLGASQRLFPYAKAYLEIVFLFVPAQLLQTIFSNLFVTAGKPGLGFGLSVFAGLANLVLDVLFMTRFHMGIQGAALGTGIGYSIGTIGGLVFFSKKRGPLFFTRPAWNVRVVIQSLWNGSSEMVSQVSSAVTTFLFNRAMLIFANEEGVAAITILIYSQFLLNTVFIGYSIGVAPIIGYNLGEKNTRQQKRVFALSVRFIAWTSIAIFVLARWKGADLIGLFAPSTSSVYQITKQGFPIFAISFLFCGFNLFVSSMFTALSNGAISAFLSFLRTFVFLAGAIVLLPEILGINGIWSALPLAEGAAFILSSACCFLFRKRYGYA</sequence>
<keyword evidence="2" id="KW-1185">Reference proteome</keyword>
<dbReference type="Proteomes" id="UP000308836">
    <property type="component" value="Unassembled WGS sequence"/>
</dbReference>
<reference evidence="1" key="1">
    <citation type="submission" date="2019-04" db="EMBL/GenBank/DDBJ databases">
        <title>Microbes associate with the intestines of laboratory mice.</title>
        <authorList>
            <person name="Navarre W."/>
            <person name="Wong E."/>
            <person name="Huang K."/>
            <person name="Tropini C."/>
            <person name="Ng K."/>
            <person name="Yu B."/>
        </authorList>
    </citation>
    <scope>NUCLEOTIDE SEQUENCE</scope>
    <source>
        <strain evidence="1">NM09_H32</strain>
    </source>
</reference>